<dbReference type="Proteomes" id="UP000029500">
    <property type="component" value="Chromosome"/>
</dbReference>
<dbReference type="EMBL" id="CP009287">
    <property type="protein sequence ID" value="AIQ68433.1"/>
    <property type="molecule type" value="Genomic_DNA"/>
</dbReference>
<evidence type="ECO:0000313" key="2">
    <source>
        <dbReference type="Proteomes" id="UP000029500"/>
    </source>
</evidence>
<keyword evidence="2" id="KW-1185">Reference proteome</keyword>
<dbReference type="HOGENOM" id="CLU_2168446_0_0_9"/>
<organism evidence="1 2">
    <name type="scientific">Paenibacillus graminis</name>
    <dbReference type="NCBI Taxonomy" id="189425"/>
    <lineage>
        <taxon>Bacteria</taxon>
        <taxon>Bacillati</taxon>
        <taxon>Bacillota</taxon>
        <taxon>Bacilli</taxon>
        <taxon>Bacillales</taxon>
        <taxon>Paenibacillaceae</taxon>
        <taxon>Paenibacillus</taxon>
    </lineage>
</organism>
<gene>
    <name evidence="1" type="ORF">PGRAT_13020</name>
</gene>
<sequence>MIKKAIISKEARPSKKETTALSERLSLLIDFTSGVKADKTFYGPVRQRKPPFLGGNLQNIGDGIDFTFSGIRFPAYQMNALTHTGNKCELNILFFHFVTSLASISKITLY</sequence>
<reference evidence="1 2" key="1">
    <citation type="submission" date="2014-08" db="EMBL/GenBank/DDBJ databases">
        <title>Comparative genomics of the Paenibacillus odorifer group.</title>
        <authorList>
            <person name="den Bakker H.C."/>
            <person name="Tsai Y.-C."/>
            <person name="Martin N."/>
            <person name="Korlach J."/>
            <person name="Wiedmann M."/>
        </authorList>
    </citation>
    <scope>NUCLEOTIDE SEQUENCE [LARGE SCALE GENOMIC DNA]</scope>
    <source>
        <strain evidence="1 2">DSM 15220</strain>
    </source>
</reference>
<accession>A0A089MAF7</accession>
<protein>
    <submittedName>
        <fullName evidence="1">Uncharacterized protein</fullName>
    </submittedName>
</protein>
<name>A0A089MAF7_9BACL</name>
<evidence type="ECO:0000313" key="1">
    <source>
        <dbReference type="EMBL" id="AIQ68433.1"/>
    </source>
</evidence>
<dbReference type="KEGG" id="pgm:PGRAT_13020"/>
<dbReference type="AlphaFoldDB" id="A0A089MAF7"/>
<proteinExistence type="predicted"/>